<evidence type="ECO:0000313" key="3">
    <source>
        <dbReference type="Proteomes" id="UP000746595"/>
    </source>
</evidence>
<evidence type="ECO:0000313" key="2">
    <source>
        <dbReference type="EMBL" id="NKG20742.1"/>
    </source>
</evidence>
<proteinExistence type="predicted"/>
<feature type="transmembrane region" description="Helical" evidence="1">
    <location>
        <begin position="12"/>
        <end position="31"/>
    </location>
</feature>
<keyword evidence="1" id="KW-0812">Transmembrane</keyword>
<accession>A0ABX1G3B3</accession>
<protein>
    <submittedName>
        <fullName evidence="2">DUF2809 domain-containing protein</fullName>
    </submittedName>
</protein>
<evidence type="ECO:0000256" key="1">
    <source>
        <dbReference type="SAM" id="Phobius"/>
    </source>
</evidence>
<organism evidence="2 3">
    <name type="scientific">Paeniglutamicibacter terrestris</name>
    <dbReference type="NCBI Taxonomy" id="2723403"/>
    <lineage>
        <taxon>Bacteria</taxon>
        <taxon>Bacillati</taxon>
        <taxon>Actinomycetota</taxon>
        <taxon>Actinomycetes</taxon>
        <taxon>Micrococcales</taxon>
        <taxon>Micrococcaceae</taxon>
        <taxon>Paeniglutamicibacter</taxon>
    </lineage>
</organism>
<sequence length="134" mass="14058">MPSLAPKASTRRWVAAALVIPVIGIGLLSRFGGSGLLADVSGGLLYAVLIYVLLTVLRPRATQLSNAVIALVFCVLIELLQLTHIPAELARVFSPSALVLGTGFAPRDLLAYFMGAALALGIDVTISRRSSSRS</sequence>
<keyword evidence="3" id="KW-1185">Reference proteome</keyword>
<feature type="transmembrane region" description="Helical" evidence="1">
    <location>
        <begin position="109"/>
        <end position="126"/>
    </location>
</feature>
<dbReference type="Proteomes" id="UP000746595">
    <property type="component" value="Unassembled WGS sequence"/>
</dbReference>
<keyword evidence="1" id="KW-1133">Transmembrane helix</keyword>
<reference evidence="2 3" key="1">
    <citation type="submission" date="2020-04" db="EMBL/GenBank/DDBJ databases">
        <title>Paeniglutamicibacter sp. ANT13_2, a novel actinomycete isolated from sediment in Antarctica.</title>
        <authorList>
            <person name="Sakdapetsiri C."/>
            <person name="Pinyakong O."/>
        </authorList>
    </citation>
    <scope>NUCLEOTIDE SEQUENCE [LARGE SCALE GENOMIC DNA]</scope>
    <source>
        <strain evidence="2 3">ANT13_2</strain>
    </source>
</reference>
<dbReference type="Pfam" id="PF10990">
    <property type="entry name" value="DUF2809"/>
    <property type="match status" value="1"/>
</dbReference>
<feature type="transmembrane region" description="Helical" evidence="1">
    <location>
        <begin position="37"/>
        <end position="57"/>
    </location>
</feature>
<feature type="transmembrane region" description="Helical" evidence="1">
    <location>
        <begin position="64"/>
        <end position="85"/>
    </location>
</feature>
<comment type="caution">
    <text evidence="2">The sequence shown here is derived from an EMBL/GenBank/DDBJ whole genome shotgun (WGS) entry which is preliminary data.</text>
</comment>
<dbReference type="RefSeq" id="WP_168151609.1">
    <property type="nucleotide sequence ID" value="NZ_JAAWVT010000003.1"/>
</dbReference>
<dbReference type="InterPro" id="IPR021257">
    <property type="entry name" value="DUF2809"/>
</dbReference>
<name>A0ABX1G3B3_9MICC</name>
<keyword evidence="1" id="KW-0472">Membrane</keyword>
<dbReference type="EMBL" id="JAAWVT010000003">
    <property type="protein sequence ID" value="NKG20742.1"/>
    <property type="molecule type" value="Genomic_DNA"/>
</dbReference>
<gene>
    <name evidence="2" type="ORF">HED64_08490</name>
</gene>